<evidence type="ECO:0000313" key="3">
    <source>
        <dbReference type="Proteomes" id="UP001165190"/>
    </source>
</evidence>
<keyword evidence="3" id="KW-1185">Reference proteome</keyword>
<accession>A0A9W7H8K2</accession>
<dbReference type="OrthoDB" id="1881450at2759"/>
<evidence type="ECO:0000313" key="2">
    <source>
        <dbReference type="EMBL" id="GMI72221.1"/>
    </source>
</evidence>
<dbReference type="Proteomes" id="UP001165190">
    <property type="component" value="Unassembled WGS sequence"/>
</dbReference>
<dbReference type="PANTHER" id="PTHR33710:SF64">
    <property type="entry name" value="ENDONUCLEASE_EXONUCLEASE_PHOSPHATASE DOMAIN-CONTAINING PROTEIN"/>
    <property type="match status" value="1"/>
</dbReference>
<protein>
    <recommendedName>
        <fullName evidence="1">Endonuclease/exonuclease/phosphatase domain-containing protein</fullName>
    </recommendedName>
</protein>
<dbReference type="GO" id="GO:0003824">
    <property type="term" value="F:catalytic activity"/>
    <property type="evidence" value="ECO:0007669"/>
    <property type="project" value="InterPro"/>
</dbReference>
<dbReference type="Pfam" id="PF03372">
    <property type="entry name" value="Exo_endo_phos"/>
    <property type="match status" value="1"/>
</dbReference>
<dbReference type="PANTHER" id="PTHR33710">
    <property type="entry name" value="BNAC02G09200D PROTEIN"/>
    <property type="match status" value="1"/>
</dbReference>
<organism evidence="2 3">
    <name type="scientific">Hibiscus trionum</name>
    <name type="common">Flower of an hour</name>
    <dbReference type="NCBI Taxonomy" id="183268"/>
    <lineage>
        <taxon>Eukaryota</taxon>
        <taxon>Viridiplantae</taxon>
        <taxon>Streptophyta</taxon>
        <taxon>Embryophyta</taxon>
        <taxon>Tracheophyta</taxon>
        <taxon>Spermatophyta</taxon>
        <taxon>Magnoliopsida</taxon>
        <taxon>eudicotyledons</taxon>
        <taxon>Gunneridae</taxon>
        <taxon>Pentapetalae</taxon>
        <taxon>rosids</taxon>
        <taxon>malvids</taxon>
        <taxon>Malvales</taxon>
        <taxon>Malvaceae</taxon>
        <taxon>Malvoideae</taxon>
        <taxon>Hibiscus</taxon>
    </lineage>
</organism>
<comment type="caution">
    <text evidence="2">The sequence shown here is derived from an EMBL/GenBank/DDBJ whole genome shotgun (WGS) entry which is preliminary data.</text>
</comment>
<dbReference type="InterPro" id="IPR005135">
    <property type="entry name" value="Endo/exonuclease/phosphatase"/>
</dbReference>
<dbReference type="SUPFAM" id="SSF56219">
    <property type="entry name" value="DNase I-like"/>
    <property type="match status" value="1"/>
</dbReference>
<evidence type="ECO:0000259" key="1">
    <source>
        <dbReference type="Pfam" id="PF03372"/>
    </source>
</evidence>
<sequence length="335" mass="39088">MKVLSWNIRGLGTSSKCRAVQRIVRQHQVEMVFLQETKLELITEQIVKKVWHSDNFVFVFAPAVGRSGGLLVVWEATRFQLEKTEVQQQYIALWGRWVMDDWKCGMMNIYAPCSIDGQRELWENIVIESQKIALPWCVAGDFNVVKTMEERRCCYGSQQGMTAFVSFIEGMGLIDVKVVGKCFTWFGSGNKCSRLDRFLISEEWIDRFMGLRQYTLCKSVSDHAAIKLACEEVNWGHRPFRFLNCWLEKKVYVQDMAQEWEKLMRRKTNGQQLTLLEKLDGLCRFLRNWNRNSFGSVEQKIESTSLLIDEMDGKMGCKELSEVELDERRKLQGEL</sequence>
<dbReference type="EMBL" id="BSYR01000010">
    <property type="protein sequence ID" value="GMI72221.1"/>
    <property type="molecule type" value="Genomic_DNA"/>
</dbReference>
<dbReference type="InterPro" id="IPR036691">
    <property type="entry name" value="Endo/exonu/phosph_ase_sf"/>
</dbReference>
<feature type="domain" description="Endonuclease/exonuclease/phosphatase" evidence="1">
    <location>
        <begin position="4"/>
        <end position="223"/>
    </location>
</feature>
<dbReference type="Gene3D" id="3.60.10.10">
    <property type="entry name" value="Endonuclease/exonuclease/phosphatase"/>
    <property type="match status" value="1"/>
</dbReference>
<reference evidence="2" key="1">
    <citation type="submission" date="2023-05" db="EMBL/GenBank/DDBJ databases">
        <title>Genome and transcriptome analyses reveal genes involved in the formation of fine ridges on petal epidermal cells in Hibiscus trionum.</title>
        <authorList>
            <person name="Koshimizu S."/>
            <person name="Masuda S."/>
            <person name="Ishii T."/>
            <person name="Shirasu K."/>
            <person name="Hoshino A."/>
            <person name="Arita M."/>
        </authorList>
    </citation>
    <scope>NUCLEOTIDE SEQUENCE</scope>
    <source>
        <strain evidence="2">Hamamatsu line</strain>
    </source>
</reference>
<dbReference type="AlphaFoldDB" id="A0A9W7H8K2"/>
<name>A0A9W7H8K2_HIBTR</name>
<gene>
    <name evidence="2" type="ORF">HRI_000891400</name>
</gene>
<proteinExistence type="predicted"/>